<evidence type="ECO:0000313" key="1">
    <source>
        <dbReference type="EMBL" id="KAK0620540.1"/>
    </source>
</evidence>
<protein>
    <submittedName>
        <fullName evidence="1">Uncharacterized protein</fullName>
    </submittedName>
</protein>
<organism evidence="1 2">
    <name type="scientific">Immersiella caudata</name>
    <dbReference type="NCBI Taxonomy" id="314043"/>
    <lineage>
        <taxon>Eukaryota</taxon>
        <taxon>Fungi</taxon>
        <taxon>Dikarya</taxon>
        <taxon>Ascomycota</taxon>
        <taxon>Pezizomycotina</taxon>
        <taxon>Sordariomycetes</taxon>
        <taxon>Sordariomycetidae</taxon>
        <taxon>Sordariales</taxon>
        <taxon>Lasiosphaeriaceae</taxon>
        <taxon>Immersiella</taxon>
    </lineage>
</organism>
<sequence length="66" mass="7538">MTQQRKPLSFLVFPGEIRNKIYNHLYQPPEEITPYRDGSENYAGGAPELNGLLSLTRTCRRQPTSS</sequence>
<dbReference type="AlphaFoldDB" id="A0AA40C0L0"/>
<dbReference type="EMBL" id="JAULSU010000004">
    <property type="protein sequence ID" value="KAK0620540.1"/>
    <property type="molecule type" value="Genomic_DNA"/>
</dbReference>
<dbReference type="Proteomes" id="UP001175000">
    <property type="component" value="Unassembled WGS sequence"/>
</dbReference>
<comment type="caution">
    <text evidence="1">The sequence shown here is derived from an EMBL/GenBank/DDBJ whole genome shotgun (WGS) entry which is preliminary data.</text>
</comment>
<gene>
    <name evidence="1" type="ORF">B0T14DRAFT_233836</name>
</gene>
<evidence type="ECO:0000313" key="2">
    <source>
        <dbReference type="Proteomes" id="UP001175000"/>
    </source>
</evidence>
<proteinExistence type="predicted"/>
<reference evidence="1" key="1">
    <citation type="submission" date="2023-06" db="EMBL/GenBank/DDBJ databases">
        <title>Genome-scale phylogeny and comparative genomics of the fungal order Sordariales.</title>
        <authorList>
            <consortium name="Lawrence Berkeley National Laboratory"/>
            <person name="Hensen N."/>
            <person name="Bonometti L."/>
            <person name="Westerberg I."/>
            <person name="Brannstrom I.O."/>
            <person name="Guillou S."/>
            <person name="Cros-Aarteil S."/>
            <person name="Calhoun S."/>
            <person name="Haridas S."/>
            <person name="Kuo A."/>
            <person name="Mondo S."/>
            <person name="Pangilinan J."/>
            <person name="Riley R."/>
            <person name="Labutti K."/>
            <person name="Andreopoulos B."/>
            <person name="Lipzen A."/>
            <person name="Chen C."/>
            <person name="Yanf M."/>
            <person name="Daum C."/>
            <person name="Ng V."/>
            <person name="Clum A."/>
            <person name="Steindorff A."/>
            <person name="Ohm R."/>
            <person name="Martin F."/>
            <person name="Silar P."/>
            <person name="Natvig D."/>
            <person name="Lalanne C."/>
            <person name="Gautier V."/>
            <person name="Ament-Velasquez S.L."/>
            <person name="Kruys A."/>
            <person name="Hutchinson M.I."/>
            <person name="Powell A.J."/>
            <person name="Barry K."/>
            <person name="Miller A.N."/>
            <person name="Grigoriev I.V."/>
            <person name="Debuchy R."/>
            <person name="Gladieux P."/>
            <person name="Thoren M.H."/>
            <person name="Johannesson H."/>
        </authorList>
    </citation>
    <scope>NUCLEOTIDE SEQUENCE</scope>
    <source>
        <strain evidence="1">CBS 606.72</strain>
    </source>
</reference>
<keyword evidence="2" id="KW-1185">Reference proteome</keyword>
<name>A0AA40C0L0_9PEZI</name>
<accession>A0AA40C0L0</accession>